<dbReference type="Pfam" id="PF00396">
    <property type="entry name" value="Granulin"/>
    <property type="match status" value="1"/>
</dbReference>
<evidence type="ECO:0000256" key="3">
    <source>
        <dbReference type="ARBA" id="ARBA00022525"/>
    </source>
</evidence>
<evidence type="ECO:0000259" key="5">
    <source>
        <dbReference type="PROSITE" id="PS00799"/>
    </source>
</evidence>
<dbReference type="SUPFAM" id="SSF57277">
    <property type="entry name" value="Granulin repeat"/>
    <property type="match status" value="1"/>
</dbReference>
<feature type="domain" description="Granulins" evidence="5">
    <location>
        <begin position="79"/>
        <end position="92"/>
    </location>
</feature>
<organism evidence="6 7">
    <name type="scientific">Trichuris trichiura</name>
    <name type="common">Whipworm</name>
    <name type="synonym">Trichocephalus trichiurus</name>
    <dbReference type="NCBI Taxonomy" id="36087"/>
    <lineage>
        <taxon>Eukaryota</taxon>
        <taxon>Metazoa</taxon>
        <taxon>Ecdysozoa</taxon>
        <taxon>Nematoda</taxon>
        <taxon>Enoplea</taxon>
        <taxon>Dorylaimia</taxon>
        <taxon>Trichinellida</taxon>
        <taxon>Trichuridae</taxon>
        <taxon>Trichuris</taxon>
    </lineage>
</organism>
<reference evidence="6" key="2">
    <citation type="submission" date="2014-03" db="EMBL/GenBank/DDBJ databases">
        <title>The whipworm genome and dual-species transcriptomics of an intimate host-pathogen interaction.</title>
        <authorList>
            <person name="Foth B.J."/>
            <person name="Tsai I.J."/>
            <person name="Reid A.J."/>
            <person name="Bancroft A.J."/>
            <person name="Nichol S."/>
            <person name="Tracey A."/>
            <person name="Holroyd N."/>
            <person name="Cotton J.A."/>
            <person name="Stanley E.J."/>
            <person name="Zarowiecki M."/>
            <person name="Liu J.Z."/>
            <person name="Huckvale T."/>
            <person name="Cooper P.J."/>
            <person name="Grencis R.K."/>
            <person name="Berriman M."/>
        </authorList>
    </citation>
    <scope>NUCLEOTIDE SEQUENCE [LARGE SCALE GENOMIC DNA]</scope>
</reference>
<evidence type="ECO:0000256" key="2">
    <source>
        <dbReference type="ARBA" id="ARBA00010093"/>
    </source>
</evidence>
<dbReference type="SMART" id="SM00277">
    <property type="entry name" value="GRAN"/>
    <property type="match status" value="1"/>
</dbReference>
<dbReference type="OrthoDB" id="5854875at2759"/>
<dbReference type="GO" id="GO:0005576">
    <property type="term" value="C:extracellular region"/>
    <property type="evidence" value="ECO:0007669"/>
    <property type="project" value="UniProtKB-SubCell"/>
</dbReference>
<evidence type="ECO:0000313" key="6">
    <source>
        <dbReference type="EMBL" id="CDW56182.1"/>
    </source>
</evidence>
<comment type="subcellular location">
    <subcellularLocation>
        <location evidence="1">Secreted</location>
    </subcellularLocation>
</comment>
<dbReference type="AlphaFoldDB" id="A0A077Z6X9"/>
<comment type="similarity">
    <text evidence="2">Belongs to the granulin family.</text>
</comment>
<sequence length="112" mass="12402">MHLLDEYVRCCEKRVSQCAPTSHLLFPDHSTKNLVEVPTNRAENVICPDKTASCDEGDTCCLTTHDRYGCCPLPQAVCCSDKLHCCPHGTRCDVKHNRCVKAGFGTIDFTGE</sequence>
<dbReference type="PANTHER" id="PTHR12274">
    <property type="entry name" value="GRANULIN"/>
    <property type="match status" value="1"/>
</dbReference>
<dbReference type="Gene3D" id="2.10.25.160">
    <property type="entry name" value="Granulin"/>
    <property type="match status" value="1"/>
</dbReference>
<keyword evidence="4" id="KW-1015">Disulfide bond</keyword>
<evidence type="ECO:0000313" key="7">
    <source>
        <dbReference type="Proteomes" id="UP000030665"/>
    </source>
</evidence>
<accession>A0A077Z6X9</accession>
<dbReference type="InterPro" id="IPR000118">
    <property type="entry name" value="Granulin"/>
</dbReference>
<dbReference type="InterPro" id="IPR039036">
    <property type="entry name" value="Granulin_fam"/>
</dbReference>
<dbReference type="PROSITE" id="PS00799">
    <property type="entry name" value="GRANULINS"/>
    <property type="match status" value="1"/>
</dbReference>
<reference evidence="6" key="1">
    <citation type="submission" date="2014-01" db="EMBL/GenBank/DDBJ databases">
        <authorList>
            <person name="Aslett M."/>
        </authorList>
    </citation>
    <scope>NUCLEOTIDE SEQUENCE</scope>
</reference>
<proteinExistence type="inferred from homology"/>
<evidence type="ECO:0000256" key="1">
    <source>
        <dbReference type="ARBA" id="ARBA00004613"/>
    </source>
</evidence>
<evidence type="ECO:0000256" key="4">
    <source>
        <dbReference type="ARBA" id="ARBA00023157"/>
    </source>
</evidence>
<dbReference type="InterPro" id="IPR037277">
    <property type="entry name" value="Granulin_sf"/>
</dbReference>
<dbReference type="PANTHER" id="PTHR12274:SF3">
    <property type="entry name" value="PROGRANULIN"/>
    <property type="match status" value="1"/>
</dbReference>
<keyword evidence="7" id="KW-1185">Reference proteome</keyword>
<dbReference type="EMBL" id="HG806016">
    <property type="protein sequence ID" value="CDW56182.1"/>
    <property type="molecule type" value="Genomic_DNA"/>
</dbReference>
<protein>
    <submittedName>
        <fullName evidence="6">Granulin</fullName>
    </submittedName>
</protein>
<name>A0A077Z6X9_TRITR</name>
<keyword evidence="3" id="KW-0964">Secreted</keyword>
<dbReference type="FunFam" id="2.10.25.160:FF:000001">
    <property type="entry name" value="Granulin precursor"/>
    <property type="match status" value="1"/>
</dbReference>
<dbReference type="STRING" id="36087.A0A077Z6X9"/>
<gene>
    <name evidence="6" type="ORF">TTRE_0000445701</name>
</gene>
<dbReference type="Proteomes" id="UP000030665">
    <property type="component" value="Unassembled WGS sequence"/>
</dbReference>